<dbReference type="EMBL" id="QUMU01000004">
    <property type="protein sequence ID" value="REG32738.1"/>
    <property type="molecule type" value="Genomic_DNA"/>
</dbReference>
<dbReference type="KEGG" id="age:AA314_02191"/>
<dbReference type="AlphaFoldDB" id="A0AAC8Q3Q2"/>
<organism evidence="2 4">
    <name type="scientific">Archangium gephyra</name>
    <dbReference type="NCBI Taxonomy" id="48"/>
    <lineage>
        <taxon>Bacteria</taxon>
        <taxon>Pseudomonadati</taxon>
        <taxon>Myxococcota</taxon>
        <taxon>Myxococcia</taxon>
        <taxon>Myxococcales</taxon>
        <taxon>Cystobacterineae</taxon>
        <taxon>Archangiaceae</taxon>
        <taxon>Archangium</taxon>
    </lineage>
</organism>
<keyword evidence="1" id="KW-0812">Transmembrane</keyword>
<keyword evidence="1" id="KW-0472">Membrane</keyword>
<name>A0AAC8Q3Q2_9BACT</name>
<evidence type="ECO:0000313" key="2">
    <source>
        <dbReference type="EMBL" id="AKJ00565.1"/>
    </source>
</evidence>
<evidence type="ECO:0000256" key="1">
    <source>
        <dbReference type="SAM" id="Phobius"/>
    </source>
</evidence>
<evidence type="ECO:0000313" key="4">
    <source>
        <dbReference type="Proteomes" id="UP000035579"/>
    </source>
</evidence>
<dbReference type="Proteomes" id="UP000035579">
    <property type="component" value="Chromosome"/>
</dbReference>
<keyword evidence="5" id="KW-1185">Reference proteome</keyword>
<dbReference type="RefSeq" id="WP_047855364.1">
    <property type="nucleotide sequence ID" value="NZ_CP011509.1"/>
</dbReference>
<evidence type="ECO:0000313" key="5">
    <source>
        <dbReference type="Proteomes" id="UP000256345"/>
    </source>
</evidence>
<dbReference type="Proteomes" id="UP000256345">
    <property type="component" value="Unassembled WGS sequence"/>
</dbReference>
<evidence type="ECO:0000313" key="3">
    <source>
        <dbReference type="EMBL" id="REG32738.1"/>
    </source>
</evidence>
<feature type="transmembrane region" description="Helical" evidence="1">
    <location>
        <begin position="741"/>
        <end position="759"/>
    </location>
</feature>
<reference evidence="2 4" key="1">
    <citation type="submission" date="2015-05" db="EMBL/GenBank/DDBJ databases">
        <title>Genome assembly of Archangium gephyra DSM 2261.</title>
        <authorList>
            <person name="Sharma G."/>
            <person name="Subramanian S."/>
        </authorList>
    </citation>
    <scope>NUCLEOTIDE SEQUENCE [LARGE SCALE GENOMIC DNA]</scope>
    <source>
        <strain evidence="2 4">DSM 2261</strain>
    </source>
</reference>
<feature type="transmembrane region" description="Helical" evidence="1">
    <location>
        <begin position="577"/>
        <end position="597"/>
    </location>
</feature>
<sequence>MSTTTLDLFNTPRLELARLRRRYFLHVYSEAEGRFRRGGGVDAVELRDGGLWVDGERMAQTRFGPRSVRWAHEQPTGGRMTGLLHFSPDGLECSGTLSVSGPGAAATETRYDVFGGVVPHCVYATRLTTSRQPAGTSPGSVPTNAWTGGLTLTLGYTETPGSPLPTAKITLNDQDVSNYVALSVPNADDQLHLKLVGESLASVLCTFDARLYLSAEIVFSDFGETFSGQVTATCSDQAGPGAYLWTGGVVGQSAAAKAHVQAAPMQQVQRGAASAGRSLGELLTLVPDESVSERAHTLLVENMKWAMAQSDAEKGWLTTFFAQTPPVLSPSQEAIARQALDWYTSRFSIAYLTNALDNLQGAGAPSVRLDDAQRARLDYYLREGLAAESAFNLQLTQLDSAAYLECVTRLQAYVNDPGSGWAEQVYAVVTSNAQLTLLLNRVKASRDMSSANAFAALLQVLDPSGGYASRYAQAIASRVLLDATFQTRVSDKDVTMSWMPDALEAFCAASAGADADWRAAADALTTAATGFGGFTNLASQFADFLIAASGDDFRAQSGQAREAFATRYPTLAKAADTLFLISWIGGLFNVVVSFVNWNEQSPTQKASLITSCVDLAGKAVDRVAGLLKGELTLDEWNQLNQWASSNVAMDDFAQINRDAADVEDADWVRVGVDETAGLFDAESKTVAVAGTRWARIYDNAARVVAVVGIATSAVFTVLSTIDFVNDLKEGRPVTQTTLDGIVMVSNAITSVCLVLDLALSMAIFALAAAVFAIVGLIVSLILAFLPTPTSENPSSQFMRETGIPFVDNLPSPPLPSAPRPRLVFHPAG</sequence>
<accession>A0AAC8Q3Q2</accession>
<dbReference type="EMBL" id="CP011509">
    <property type="protein sequence ID" value="AKJ00565.1"/>
    <property type="molecule type" value="Genomic_DNA"/>
</dbReference>
<proteinExistence type="predicted"/>
<feature type="transmembrane region" description="Helical" evidence="1">
    <location>
        <begin position="700"/>
        <end position="721"/>
    </location>
</feature>
<reference evidence="3 5" key="2">
    <citation type="submission" date="2018-08" db="EMBL/GenBank/DDBJ databases">
        <title>Genomic Encyclopedia of Archaeal and Bacterial Type Strains, Phase II (KMG-II): from individual species to whole genera.</title>
        <authorList>
            <person name="Goeker M."/>
        </authorList>
    </citation>
    <scope>NUCLEOTIDE SEQUENCE [LARGE SCALE GENOMIC DNA]</scope>
    <source>
        <strain evidence="3 5">DSM 2261</strain>
    </source>
</reference>
<protein>
    <submittedName>
        <fullName evidence="2">Uncharacterized protein</fullName>
    </submittedName>
</protein>
<feature type="transmembrane region" description="Helical" evidence="1">
    <location>
        <begin position="766"/>
        <end position="785"/>
    </location>
</feature>
<gene>
    <name evidence="2" type="ORF">AA314_02191</name>
    <name evidence="3" type="ORF">ATI61_10425</name>
</gene>
<keyword evidence="1" id="KW-1133">Transmembrane helix</keyword>